<dbReference type="RefSeq" id="XP_033649392.1">
    <property type="nucleotide sequence ID" value="XM_033796101.1"/>
</dbReference>
<accession>A0A6A6J6T1</accession>
<dbReference type="SUPFAM" id="SSF53383">
    <property type="entry name" value="PLP-dependent transferases"/>
    <property type="match status" value="1"/>
</dbReference>
<dbReference type="Proteomes" id="UP000800097">
    <property type="component" value="Unassembled WGS sequence"/>
</dbReference>
<dbReference type="Gene3D" id="3.90.1150.10">
    <property type="entry name" value="Aspartate Aminotransferase, domain 1"/>
    <property type="match status" value="1"/>
</dbReference>
<reference evidence="3" key="1">
    <citation type="journal article" date="2020" name="Stud. Mycol.">
        <title>101 Dothideomycetes genomes: a test case for predicting lifestyles and emergence of pathogens.</title>
        <authorList>
            <person name="Haridas S."/>
            <person name="Albert R."/>
            <person name="Binder M."/>
            <person name="Bloem J."/>
            <person name="Labutti K."/>
            <person name="Salamov A."/>
            <person name="Andreopoulos B."/>
            <person name="Baker S."/>
            <person name="Barry K."/>
            <person name="Bills G."/>
            <person name="Bluhm B."/>
            <person name="Cannon C."/>
            <person name="Castanera R."/>
            <person name="Culley D."/>
            <person name="Daum C."/>
            <person name="Ezra D."/>
            <person name="Gonzalez J."/>
            <person name="Henrissat B."/>
            <person name="Kuo A."/>
            <person name="Liang C."/>
            <person name="Lipzen A."/>
            <person name="Lutzoni F."/>
            <person name="Magnuson J."/>
            <person name="Mondo S."/>
            <person name="Nolan M."/>
            <person name="Ohm R."/>
            <person name="Pangilinan J."/>
            <person name="Park H.-J."/>
            <person name="Ramirez L."/>
            <person name="Alfaro M."/>
            <person name="Sun H."/>
            <person name="Tritt A."/>
            <person name="Yoshinaga Y."/>
            <person name="Zwiers L.-H."/>
            <person name="Turgeon B."/>
            <person name="Goodwin S."/>
            <person name="Spatafora J."/>
            <person name="Crous P."/>
            <person name="Grigoriev I."/>
        </authorList>
    </citation>
    <scope>NUCLEOTIDE SEQUENCE</scope>
    <source>
        <strain evidence="3">CBS 379.55</strain>
    </source>
</reference>
<dbReference type="FunFam" id="3.40.640.10:FF:000080">
    <property type="entry name" value="Aminotransferase, putative"/>
    <property type="match status" value="1"/>
</dbReference>
<feature type="domain" description="Aminotransferase class I/classII large" evidence="2">
    <location>
        <begin position="39"/>
        <end position="390"/>
    </location>
</feature>
<keyword evidence="3" id="KW-0808">Transferase</keyword>
<organism evidence="3 4">
    <name type="scientific">Westerdykella ornata</name>
    <dbReference type="NCBI Taxonomy" id="318751"/>
    <lineage>
        <taxon>Eukaryota</taxon>
        <taxon>Fungi</taxon>
        <taxon>Dikarya</taxon>
        <taxon>Ascomycota</taxon>
        <taxon>Pezizomycotina</taxon>
        <taxon>Dothideomycetes</taxon>
        <taxon>Pleosporomycetidae</taxon>
        <taxon>Pleosporales</taxon>
        <taxon>Sporormiaceae</taxon>
        <taxon>Westerdykella</taxon>
    </lineage>
</organism>
<dbReference type="CDD" id="cd00609">
    <property type="entry name" value="AAT_like"/>
    <property type="match status" value="1"/>
</dbReference>
<evidence type="ECO:0000313" key="4">
    <source>
        <dbReference type="Proteomes" id="UP000800097"/>
    </source>
</evidence>
<dbReference type="InterPro" id="IPR015424">
    <property type="entry name" value="PyrdxlP-dep_Trfase"/>
</dbReference>
<dbReference type="Gene3D" id="3.40.640.10">
    <property type="entry name" value="Type I PLP-dependent aspartate aminotransferase-like (Major domain)"/>
    <property type="match status" value="1"/>
</dbReference>
<gene>
    <name evidence="3" type="ORF">EI97DRAFT_387053</name>
</gene>
<sequence length="426" mass="47392">MTAFSDVAGSLTSSKPIINLLRGSALPSSPLPSDEYPAAKERICITGGASQNLACLLQVFTDPVYTRNIWIVSPSYMLAFRIFDDSGFAKKLRAVPEDDEGIDIDFLKREISKSEESAQDEGNDAPQFKKDRPWGKIYKHVIYAVPTFSNPSSKTMSLRRREDLVRVAREYDALIITDDVYDFLQWSSNPNPCQPSLEHAILPRVVDVDRYLDGGAERDGADGFGNAASNGSFSKICGPGLRTGWVEGTEKLAHGISQTGSSRSGGAPSQLSATIVAETLETGELQRHVYETLQPSYGQRYHTMIAAIHEHLVPLGVRLPQADRDMVGGYFIWLTLPGSVRGQVVAQRAREEENVIVAPGNSRSCRRRNALRVCFAWEEERMLAEGIERLASVIRSLLEEEQQQQRGDESAQRRTGHEDQNQEDFW</sequence>
<dbReference type="InterPro" id="IPR015422">
    <property type="entry name" value="PyrdxlP-dep_Trfase_small"/>
</dbReference>
<dbReference type="InterPro" id="IPR015421">
    <property type="entry name" value="PyrdxlP-dep_Trfase_major"/>
</dbReference>
<dbReference type="AlphaFoldDB" id="A0A6A6J6T1"/>
<dbReference type="InterPro" id="IPR004839">
    <property type="entry name" value="Aminotransferase_I/II_large"/>
</dbReference>
<feature type="compositionally biased region" description="Basic and acidic residues" evidence="1">
    <location>
        <begin position="406"/>
        <end position="420"/>
    </location>
</feature>
<evidence type="ECO:0000256" key="1">
    <source>
        <dbReference type="SAM" id="MobiDB-lite"/>
    </source>
</evidence>
<name>A0A6A6J6T1_WESOR</name>
<dbReference type="GO" id="GO:0030170">
    <property type="term" value="F:pyridoxal phosphate binding"/>
    <property type="evidence" value="ECO:0007669"/>
    <property type="project" value="InterPro"/>
</dbReference>
<dbReference type="PANTHER" id="PTHR42858:SF1">
    <property type="entry name" value="LD15494P"/>
    <property type="match status" value="1"/>
</dbReference>
<keyword evidence="4" id="KW-1185">Reference proteome</keyword>
<dbReference type="OrthoDB" id="7042322at2759"/>
<protein>
    <submittedName>
        <fullName evidence="3">PLP-dependent transferase</fullName>
    </submittedName>
</protein>
<dbReference type="EMBL" id="ML986531">
    <property type="protein sequence ID" value="KAF2271853.1"/>
    <property type="molecule type" value="Genomic_DNA"/>
</dbReference>
<dbReference type="CDD" id="cd22265">
    <property type="entry name" value="UDM1_RNF168"/>
    <property type="match status" value="1"/>
</dbReference>
<proteinExistence type="predicted"/>
<evidence type="ECO:0000313" key="3">
    <source>
        <dbReference type="EMBL" id="KAF2271853.1"/>
    </source>
</evidence>
<dbReference type="PANTHER" id="PTHR42858">
    <property type="entry name" value="AMINOTRANSFERASE"/>
    <property type="match status" value="1"/>
</dbReference>
<dbReference type="GeneID" id="54549276"/>
<evidence type="ECO:0000259" key="2">
    <source>
        <dbReference type="Pfam" id="PF00155"/>
    </source>
</evidence>
<dbReference type="GO" id="GO:0047536">
    <property type="term" value="F:2-aminoadipate transaminase activity"/>
    <property type="evidence" value="ECO:0007669"/>
    <property type="project" value="TreeGrafter"/>
</dbReference>
<feature type="region of interest" description="Disordered" evidence="1">
    <location>
        <begin position="401"/>
        <end position="426"/>
    </location>
</feature>
<dbReference type="Pfam" id="PF00155">
    <property type="entry name" value="Aminotran_1_2"/>
    <property type="match status" value="1"/>
</dbReference>